<gene>
    <name evidence="1" type="ORF">G5I_07246</name>
</gene>
<sequence length="135" mass="14897">MVTMHRSPRIPAARLFLHAILDILYGSTVFYYVESLNCNSKSFNPPEQFLPIGVENTKGVLLYDFVTFTSFGIQKFFVPFTGIREIQLSLLSQGSVSPSKRDNGNRVTCHALPTELPVLSPPLTKSVSGSEAFGV</sequence>
<proteinExistence type="predicted"/>
<organism evidence="2">
    <name type="scientific">Acromyrmex echinatior</name>
    <name type="common">Panamanian leafcutter ant</name>
    <name type="synonym">Acromyrmex octospinosus echinatior</name>
    <dbReference type="NCBI Taxonomy" id="103372"/>
    <lineage>
        <taxon>Eukaryota</taxon>
        <taxon>Metazoa</taxon>
        <taxon>Ecdysozoa</taxon>
        <taxon>Arthropoda</taxon>
        <taxon>Hexapoda</taxon>
        <taxon>Insecta</taxon>
        <taxon>Pterygota</taxon>
        <taxon>Neoptera</taxon>
        <taxon>Endopterygota</taxon>
        <taxon>Hymenoptera</taxon>
        <taxon>Apocrita</taxon>
        <taxon>Aculeata</taxon>
        <taxon>Formicoidea</taxon>
        <taxon>Formicidae</taxon>
        <taxon>Myrmicinae</taxon>
        <taxon>Acromyrmex</taxon>
    </lineage>
</organism>
<evidence type="ECO:0000313" key="2">
    <source>
        <dbReference type="Proteomes" id="UP000007755"/>
    </source>
</evidence>
<reference evidence="1" key="1">
    <citation type="submission" date="2011-02" db="EMBL/GenBank/DDBJ databases">
        <title>The genome of the leaf-cutting ant Acromyrmex echinatior suggests key adaptations to social evolution and fungus farming.</title>
        <authorList>
            <person name="Nygaard S."/>
            <person name="Zhang G."/>
        </authorList>
    </citation>
    <scope>NUCLEOTIDE SEQUENCE</scope>
</reference>
<name>F4WN96_ACREC</name>
<dbReference type="Proteomes" id="UP000007755">
    <property type="component" value="Unassembled WGS sequence"/>
</dbReference>
<dbReference type="InParanoid" id="F4WN96"/>
<keyword evidence="2" id="KW-1185">Reference proteome</keyword>
<dbReference type="AlphaFoldDB" id="F4WN96"/>
<evidence type="ECO:0000313" key="1">
    <source>
        <dbReference type="EMBL" id="EGI64365.1"/>
    </source>
</evidence>
<protein>
    <submittedName>
        <fullName evidence="1">Uncharacterized protein</fullName>
    </submittedName>
</protein>
<dbReference type="EMBL" id="GL888235">
    <property type="protein sequence ID" value="EGI64365.1"/>
    <property type="molecule type" value="Genomic_DNA"/>
</dbReference>
<accession>F4WN96</accession>